<dbReference type="InterPro" id="IPR050336">
    <property type="entry name" value="Chromosome_partition/occlusion"/>
</dbReference>
<feature type="domain" description="ParB-like N-terminal" evidence="2">
    <location>
        <begin position="4"/>
        <end position="89"/>
    </location>
</feature>
<dbReference type="RefSeq" id="WP_016146495.1">
    <property type="nucleotide sequence ID" value="NZ_KB976103.1"/>
</dbReference>
<organism evidence="3 4">
    <name type="scientific">Butyricicoccus pullicaecorum 1.2</name>
    <dbReference type="NCBI Taxonomy" id="1203606"/>
    <lineage>
        <taxon>Bacteria</taxon>
        <taxon>Bacillati</taxon>
        <taxon>Bacillota</taxon>
        <taxon>Clostridia</taxon>
        <taxon>Eubacteriales</taxon>
        <taxon>Butyricicoccaceae</taxon>
        <taxon>Butyricicoccus</taxon>
    </lineage>
</organism>
<dbReference type="SUPFAM" id="SSF110849">
    <property type="entry name" value="ParB/Sulfiredoxin"/>
    <property type="match status" value="1"/>
</dbReference>
<dbReference type="PANTHER" id="PTHR33375">
    <property type="entry name" value="CHROMOSOME-PARTITIONING PROTEIN PARB-RELATED"/>
    <property type="match status" value="1"/>
</dbReference>
<dbReference type="InterPro" id="IPR003115">
    <property type="entry name" value="ParB_N"/>
</dbReference>
<evidence type="ECO:0000256" key="1">
    <source>
        <dbReference type="SAM" id="MobiDB-lite"/>
    </source>
</evidence>
<dbReference type="EMBL" id="AQOB01000002">
    <property type="protein sequence ID" value="EOQ39592.1"/>
    <property type="molecule type" value="Genomic_DNA"/>
</dbReference>
<reference evidence="3 4" key="1">
    <citation type="submission" date="2013-01" db="EMBL/GenBank/DDBJ databases">
        <title>The Genome Sequence of Butyricicoccus pullicaecorum 1.2.</title>
        <authorList>
            <consortium name="The Broad Institute Genome Sequencing Platform"/>
            <person name="Earl A."/>
            <person name="Ward D."/>
            <person name="Feldgarden M."/>
            <person name="Gevers D."/>
            <person name="Van Immerseel F."/>
            <person name="Eeckhaut V."/>
            <person name="Walker B."/>
            <person name="Young S.K."/>
            <person name="Zeng Q."/>
            <person name="Gargeya S."/>
            <person name="Fitzgerald M."/>
            <person name="Haas B."/>
            <person name="Abouelleil A."/>
            <person name="Alvarado L."/>
            <person name="Arachchi H.M."/>
            <person name="Berlin A.M."/>
            <person name="Chapman S.B."/>
            <person name="Dewar J."/>
            <person name="Goldberg J."/>
            <person name="Griggs A."/>
            <person name="Gujja S."/>
            <person name="Hansen M."/>
            <person name="Howarth C."/>
            <person name="Imamovic A."/>
            <person name="Larimer J."/>
            <person name="McCowan C."/>
            <person name="Murphy C."/>
            <person name="Neiman D."/>
            <person name="Pearson M."/>
            <person name="Priest M."/>
            <person name="Roberts A."/>
            <person name="Saif S."/>
            <person name="Shea T."/>
            <person name="Sisk P."/>
            <person name="Sykes S."/>
            <person name="Wortman J."/>
            <person name="Nusbaum C."/>
            <person name="Birren B."/>
        </authorList>
    </citation>
    <scope>NUCLEOTIDE SEQUENCE [LARGE SCALE GENOMIC DNA]</scope>
    <source>
        <strain evidence="3 4">1.2</strain>
    </source>
</reference>
<sequence length="287" mass="32157">MNIREISVSRLRDYENNPRNNDLAVEKVKYSIERFGFLFPVVVDMNYTIVAGHTRVRACREMGIQTVPCIVADELTDEQINLFRLVDNKTSEYSDWDFEKLKEELSLVDLTLDENQLLLERFELTTEVFDIEPEQAEIKIPAFNFMGVNERPKPKKPTVHTIDSNSIISAENDAVEGGDDEIGAPEVSYHEPVSHADTPAPAPATADSPAAPAVESVAPAADDGEPKKKESKAVLPFCQFRFGDVSFFISQVELDRMNAKYQEYIDSGAILSGSFADYLLKGVENRD</sequence>
<dbReference type="HOGENOM" id="CLU_968676_0_0_9"/>
<feature type="region of interest" description="Disordered" evidence="1">
    <location>
        <begin position="165"/>
        <end position="227"/>
    </location>
</feature>
<dbReference type="eggNOG" id="COG1475">
    <property type="taxonomic scope" value="Bacteria"/>
</dbReference>
<evidence type="ECO:0000313" key="3">
    <source>
        <dbReference type="EMBL" id="EOQ39592.1"/>
    </source>
</evidence>
<dbReference type="GO" id="GO:0007059">
    <property type="term" value="P:chromosome segregation"/>
    <property type="evidence" value="ECO:0007669"/>
    <property type="project" value="TreeGrafter"/>
</dbReference>
<dbReference type="OrthoDB" id="9773571at2"/>
<dbReference type="Pfam" id="PF02195">
    <property type="entry name" value="ParB_N"/>
    <property type="match status" value="1"/>
</dbReference>
<dbReference type="Proteomes" id="UP000013981">
    <property type="component" value="Unassembled WGS sequence"/>
</dbReference>
<protein>
    <recommendedName>
        <fullName evidence="2">ParB-like N-terminal domain-containing protein</fullName>
    </recommendedName>
</protein>
<keyword evidence="4" id="KW-1185">Reference proteome</keyword>
<dbReference type="CDD" id="cd16402">
    <property type="entry name" value="ParB_N_like_MT"/>
    <property type="match status" value="1"/>
</dbReference>
<comment type="caution">
    <text evidence="3">The sequence shown here is derived from an EMBL/GenBank/DDBJ whole genome shotgun (WGS) entry which is preliminary data.</text>
</comment>
<accession>R8W8V4</accession>
<dbReference type="GO" id="GO:0005694">
    <property type="term" value="C:chromosome"/>
    <property type="evidence" value="ECO:0007669"/>
    <property type="project" value="TreeGrafter"/>
</dbReference>
<dbReference type="Gene3D" id="3.90.1530.10">
    <property type="entry name" value="Conserved hypothetical protein from pyrococcus furiosus pfu- 392566-001, ParB domain"/>
    <property type="match status" value="1"/>
</dbReference>
<dbReference type="PANTHER" id="PTHR33375:SF1">
    <property type="entry name" value="CHROMOSOME-PARTITIONING PROTEIN PARB-RELATED"/>
    <property type="match status" value="1"/>
</dbReference>
<feature type="compositionally biased region" description="Acidic residues" evidence="1">
    <location>
        <begin position="173"/>
        <end position="183"/>
    </location>
</feature>
<evidence type="ECO:0000259" key="2">
    <source>
        <dbReference type="SMART" id="SM00470"/>
    </source>
</evidence>
<evidence type="ECO:0000313" key="4">
    <source>
        <dbReference type="Proteomes" id="UP000013981"/>
    </source>
</evidence>
<name>R8W8V4_9FIRM</name>
<dbReference type="AlphaFoldDB" id="R8W8V4"/>
<gene>
    <name evidence="3" type="ORF">HMPREF1526_00286</name>
</gene>
<dbReference type="PATRIC" id="fig|1203606.4.peg.266"/>
<proteinExistence type="predicted"/>
<dbReference type="InterPro" id="IPR036086">
    <property type="entry name" value="ParB/Sulfiredoxin_sf"/>
</dbReference>
<feature type="compositionally biased region" description="Low complexity" evidence="1">
    <location>
        <begin position="196"/>
        <end position="221"/>
    </location>
</feature>
<dbReference type="GO" id="GO:0045881">
    <property type="term" value="P:positive regulation of sporulation resulting in formation of a cellular spore"/>
    <property type="evidence" value="ECO:0007669"/>
    <property type="project" value="TreeGrafter"/>
</dbReference>
<dbReference type="SMART" id="SM00470">
    <property type="entry name" value="ParB"/>
    <property type="match status" value="1"/>
</dbReference>